<dbReference type="Proteomes" id="UP000320591">
    <property type="component" value="Chromosome"/>
</dbReference>
<keyword evidence="2" id="KW-1185">Reference proteome</keyword>
<dbReference type="RefSeq" id="WP_071604314.1">
    <property type="nucleotide sequence ID" value="NZ_CM001975.1"/>
</dbReference>
<evidence type="ECO:0000313" key="1">
    <source>
        <dbReference type="EMBL" id="QDX29614.1"/>
    </source>
</evidence>
<evidence type="ECO:0008006" key="3">
    <source>
        <dbReference type="Google" id="ProtNLM"/>
    </source>
</evidence>
<proteinExistence type="predicted"/>
<dbReference type="InterPro" id="IPR021221">
    <property type="entry name" value="Fil"/>
</dbReference>
<dbReference type="OrthoDB" id="6428976at2"/>
<sequence>MISIARLLTSQSPSPVIPSQGKGWLELPNGQRVKPSVNQVYFAPWSQKPYMPAPKQKRRWFSRLMGIAA</sequence>
<reference evidence="1 2" key="1">
    <citation type="journal article" date="2019" name="Environ. Microbiol.">
        <title>The phytopathogenic nature of Dickeya aquatica 174/2 and the dynamic early evolution of Dickeya pathogenicity.</title>
        <authorList>
            <person name="Duprey A."/>
            <person name="Taib N."/>
            <person name="Leonard S."/>
            <person name="Garin T."/>
            <person name="Flandrois J.P."/>
            <person name="Nasser W."/>
            <person name="Brochier-Armanet C."/>
            <person name="Reverchon S."/>
        </authorList>
    </citation>
    <scope>NUCLEOTIDE SEQUENCE [LARGE SCALE GENOMIC DNA]</scope>
    <source>
        <strain evidence="1 2">NCPPB 569</strain>
    </source>
</reference>
<gene>
    <name evidence="1" type="ORF">Dpoa569_0001412</name>
</gene>
<protein>
    <recommendedName>
        <fullName evidence="3">DUF2724 domain-containing protein</fullName>
    </recommendedName>
</protein>
<evidence type="ECO:0000313" key="2">
    <source>
        <dbReference type="Proteomes" id="UP000320591"/>
    </source>
</evidence>
<name>A0A5B8I4Q4_9GAMM</name>
<dbReference type="Pfam" id="PF10893">
    <property type="entry name" value="Phage_186_Fil"/>
    <property type="match status" value="1"/>
</dbReference>
<dbReference type="EMBL" id="CP042220">
    <property type="protein sequence ID" value="QDX29614.1"/>
    <property type="molecule type" value="Genomic_DNA"/>
</dbReference>
<accession>A0A5B8I4Q4</accession>
<organism evidence="1 2">
    <name type="scientific">Dickeya poaceiphila</name>
    <dbReference type="NCBI Taxonomy" id="568768"/>
    <lineage>
        <taxon>Bacteria</taxon>
        <taxon>Pseudomonadati</taxon>
        <taxon>Pseudomonadota</taxon>
        <taxon>Gammaproteobacteria</taxon>
        <taxon>Enterobacterales</taxon>
        <taxon>Pectobacteriaceae</taxon>
        <taxon>Dickeya</taxon>
    </lineage>
</organism>
<dbReference type="KEGG" id="dic:Dpoa569_0001412"/>
<dbReference type="STRING" id="568768.GCA_000406125_02451"/>
<dbReference type="AlphaFoldDB" id="A0A5B8I4Q4"/>